<accession>A0A179G959</accession>
<proteinExistence type="predicted"/>
<keyword evidence="3" id="KW-1185">Reference proteome</keyword>
<dbReference type="RefSeq" id="XP_018149996.1">
    <property type="nucleotide sequence ID" value="XM_018290880.1"/>
</dbReference>
<feature type="compositionally biased region" description="Low complexity" evidence="1">
    <location>
        <begin position="23"/>
        <end position="32"/>
    </location>
</feature>
<evidence type="ECO:0000313" key="2">
    <source>
        <dbReference type="EMBL" id="OAQ73913.1"/>
    </source>
</evidence>
<feature type="compositionally biased region" description="Polar residues" evidence="1">
    <location>
        <begin position="37"/>
        <end position="48"/>
    </location>
</feature>
<comment type="caution">
    <text evidence="2">The sequence shown here is derived from an EMBL/GenBank/DDBJ whole genome shotgun (WGS) entry which is preliminary data.</text>
</comment>
<dbReference type="KEGG" id="pchm:VFPPC_13103"/>
<reference evidence="2 3" key="1">
    <citation type="journal article" date="2016" name="PLoS Pathog.">
        <title>Biosynthesis of antibiotic leucinostatins in bio-control fungus Purpureocillium lilacinum and their inhibition on phytophthora revealed by genome mining.</title>
        <authorList>
            <person name="Wang G."/>
            <person name="Liu Z."/>
            <person name="Lin R."/>
            <person name="Li E."/>
            <person name="Mao Z."/>
            <person name="Ling J."/>
            <person name="Yang Y."/>
            <person name="Yin W.B."/>
            <person name="Xie B."/>
        </authorList>
    </citation>
    <scope>NUCLEOTIDE SEQUENCE [LARGE SCALE GENOMIC DNA]</scope>
    <source>
        <strain evidence="2">170</strain>
    </source>
</reference>
<dbReference type="Proteomes" id="UP000078397">
    <property type="component" value="Unassembled WGS sequence"/>
</dbReference>
<evidence type="ECO:0000313" key="3">
    <source>
        <dbReference type="Proteomes" id="UP000078397"/>
    </source>
</evidence>
<gene>
    <name evidence="2" type="ORF">VFPPC_13103</name>
</gene>
<dbReference type="EMBL" id="LSBJ02000001">
    <property type="protein sequence ID" value="OAQ73913.1"/>
    <property type="molecule type" value="Genomic_DNA"/>
</dbReference>
<organism evidence="2 3">
    <name type="scientific">Pochonia chlamydosporia 170</name>
    <dbReference type="NCBI Taxonomy" id="1380566"/>
    <lineage>
        <taxon>Eukaryota</taxon>
        <taxon>Fungi</taxon>
        <taxon>Dikarya</taxon>
        <taxon>Ascomycota</taxon>
        <taxon>Pezizomycotina</taxon>
        <taxon>Sordariomycetes</taxon>
        <taxon>Hypocreomycetidae</taxon>
        <taxon>Hypocreales</taxon>
        <taxon>Clavicipitaceae</taxon>
        <taxon>Pochonia</taxon>
    </lineage>
</organism>
<sequence>MEAMTVNPLDTRLSRPGDSGDLSSSIHFSMSSESEDLSTPMTDASEPSNIPIWDPDTETLPDEAIPDHKTEQTRETKDGVALHAAIMGLGNSRFEIVRCLNDILSQSLIELSSKIRLCQSSLANCDDDVTMKYYASMLDRLLEMLEFTQKQLAVPQNQMKESTKKHFAELGITMLQPTENQFAVPQNTMPQLANNQFSGLENTMTDATFFTQQDYDQAQQQDYLWSDNGPTSFAQLLQDSTTMGDAVDGTVLPSTEFEGQEFNEQFADTTLLLRGMSVSREQQ</sequence>
<evidence type="ECO:0000256" key="1">
    <source>
        <dbReference type="SAM" id="MobiDB-lite"/>
    </source>
</evidence>
<name>A0A179G959_METCM</name>
<protein>
    <submittedName>
        <fullName evidence="2">Uncharacterized protein</fullName>
    </submittedName>
</protein>
<dbReference type="GeneID" id="28854874"/>
<feature type="region of interest" description="Disordered" evidence="1">
    <location>
        <begin position="1"/>
        <end position="52"/>
    </location>
</feature>
<dbReference type="AlphaFoldDB" id="A0A179G959"/>